<gene>
    <name evidence="1" type="ORF">ACZ87_03728</name>
</gene>
<evidence type="ECO:0000313" key="2">
    <source>
        <dbReference type="Proteomes" id="UP000244334"/>
    </source>
</evidence>
<organism evidence="1 2">
    <name type="scientific">Candidatus Erwinia dacicola</name>
    <dbReference type="NCBI Taxonomy" id="252393"/>
    <lineage>
        <taxon>Bacteria</taxon>
        <taxon>Pseudomonadati</taxon>
        <taxon>Pseudomonadota</taxon>
        <taxon>Gammaproteobacteria</taxon>
        <taxon>Enterobacterales</taxon>
        <taxon>Erwiniaceae</taxon>
        <taxon>Erwinia</taxon>
    </lineage>
</organism>
<protein>
    <submittedName>
        <fullName evidence="1">Uncharacterized protein</fullName>
    </submittedName>
</protein>
<proteinExistence type="predicted"/>
<evidence type="ECO:0000313" key="1">
    <source>
        <dbReference type="EMBL" id="RAP69485.1"/>
    </source>
</evidence>
<dbReference type="AlphaFoldDB" id="A0A328TKG6"/>
<sequence length="56" mass="6366">MRTVPVSAFPAPDPTSTYLNTLPAPITSDNVCWLQRRTANMHHELFIHTLTIGYRI</sequence>
<accession>A0A328TKG6</accession>
<comment type="caution">
    <text evidence="1">The sequence shown here is derived from an EMBL/GenBank/DDBJ whole genome shotgun (WGS) entry which is preliminary data.</text>
</comment>
<dbReference type="Proteomes" id="UP000244334">
    <property type="component" value="Unassembled WGS sequence"/>
</dbReference>
<reference evidence="1" key="1">
    <citation type="submission" date="2018-04" db="EMBL/GenBank/DDBJ databases">
        <title>Genomes of the Obligate Erwinia dacicola and Facultative Enterobacter sp. OLF Endosymbionts of the Olive Fruit fly, Bactrocera oleae.</title>
        <authorList>
            <person name="Estes A.M."/>
            <person name="Hearn D.J."/>
            <person name="Agarwal S."/>
            <person name="Pierson E.A."/>
            <person name="Dunning-Hotopp J.C."/>
        </authorList>
    </citation>
    <scope>NUCLEOTIDE SEQUENCE [LARGE SCALE GENOMIC DNA]</scope>
    <source>
        <strain evidence="1">Oroville</strain>
    </source>
</reference>
<keyword evidence="2" id="KW-1185">Reference proteome</keyword>
<name>A0A328TKG6_9GAMM</name>
<dbReference type="EMBL" id="LJAM02000743">
    <property type="protein sequence ID" value="RAP69485.1"/>
    <property type="molecule type" value="Genomic_DNA"/>
</dbReference>